<evidence type="ECO:0000259" key="1">
    <source>
        <dbReference type="Pfam" id="PF22557"/>
    </source>
</evidence>
<proteinExistence type="predicted"/>
<feature type="domain" description="Dual OB-containing" evidence="1">
    <location>
        <begin position="2"/>
        <end position="192"/>
    </location>
</feature>
<sequence>MNGRSCVGGMTMDGRYVRLLDSNGDNQPEDTDLEPMQAWDIKFRIKPNTTPPHVEDVLVLERTRKRMLKKGITILEFIEKRDIPIWRGHPDNIFDGLIQWTGNGSGFIDRDGGVPTHSVGFWLTDRRLLRRDYNGVRYRYPSVNGNRSLKFKGFQEPVDAIPAGTLLRISLARWVSFSPDEERKCWLQLSGWYDL</sequence>
<dbReference type="Pfam" id="PF22557">
    <property type="entry name" value="DuOB"/>
    <property type="match status" value="1"/>
</dbReference>
<dbReference type="InterPro" id="IPR054335">
    <property type="entry name" value="DuOB_dom"/>
</dbReference>
<dbReference type="Proteomes" id="UP000290261">
    <property type="component" value="Unassembled WGS sequence"/>
</dbReference>
<evidence type="ECO:0000313" key="2">
    <source>
        <dbReference type="EMBL" id="RYC51756.1"/>
    </source>
</evidence>
<protein>
    <recommendedName>
        <fullName evidence="1">Dual OB-containing domain-containing protein</fullName>
    </recommendedName>
</protein>
<dbReference type="AlphaFoldDB" id="A0A444VLW2"/>
<name>A0A444VLW2_9FLAO</name>
<organism evidence="2 3">
    <name type="scientific">Flagellimonas olearia</name>
    <dbReference type="NCBI Taxonomy" id="552546"/>
    <lineage>
        <taxon>Bacteria</taxon>
        <taxon>Pseudomonadati</taxon>
        <taxon>Bacteroidota</taxon>
        <taxon>Flavobacteriia</taxon>
        <taxon>Flavobacteriales</taxon>
        <taxon>Flavobacteriaceae</taxon>
        <taxon>Flagellimonas</taxon>
    </lineage>
</organism>
<gene>
    <name evidence="2" type="ORF">DN53_13090</name>
</gene>
<keyword evidence="3" id="KW-1185">Reference proteome</keyword>
<dbReference type="EMBL" id="JJMP01000004">
    <property type="protein sequence ID" value="RYC51756.1"/>
    <property type="molecule type" value="Genomic_DNA"/>
</dbReference>
<reference evidence="2 3" key="1">
    <citation type="submission" date="2014-04" db="EMBL/GenBank/DDBJ databases">
        <title>Whole genome of Muricauda olearia.</title>
        <authorList>
            <person name="Zhang X.-H."/>
            <person name="Tang K."/>
        </authorList>
    </citation>
    <scope>NUCLEOTIDE SEQUENCE [LARGE SCALE GENOMIC DNA]</scope>
    <source>
        <strain evidence="2 3">Th120</strain>
    </source>
</reference>
<accession>A0A444VLW2</accession>
<comment type="caution">
    <text evidence="2">The sequence shown here is derived from an EMBL/GenBank/DDBJ whole genome shotgun (WGS) entry which is preliminary data.</text>
</comment>
<evidence type="ECO:0000313" key="3">
    <source>
        <dbReference type="Proteomes" id="UP000290261"/>
    </source>
</evidence>